<evidence type="ECO:0000313" key="2">
    <source>
        <dbReference type="EMBL" id="QEC61591.1"/>
    </source>
</evidence>
<dbReference type="KEGG" id="mgin:FRZ54_02990"/>
<evidence type="ECO:0000313" key="3">
    <source>
        <dbReference type="Proteomes" id="UP000321479"/>
    </source>
</evidence>
<proteinExistence type="predicted"/>
<evidence type="ECO:0008006" key="4">
    <source>
        <dbReference type="Google" id="ProtNLM"/>
    </source>
</evidence>
<protein>
    <recommendedName>
        <fullName evidence="4">Carboxypeptidase-like regulatory domain-containing protein</fullName>
    </recommendedName>
</protein>
<sequence length="323" mass="35642">MKKIFLLCLLALSAAHIASAQVTTATGSVKDDKGNPLRYVFVLDAQHKNAALTDSLGNFNIKAQPDSKLQFALPGYKDETLQMDKGGSGLQVVLKETNPGAVKASDTVAAQVVNKVDEVDVTTLRMGGQIAPGHQKGNLVGSQYFFEFFAHGFIVEPSGNIVYNSDNLLNFDKIRGGLLLAKDPKSIELVDWDRIKGFTLYSPVGARFDFEKDTAINQSHFLQVIATGPKYKIYKLIKTKFVRSDYVNNGAAPHGHDYDEFVDDADYFVVDVQANKHMELSLKKKSLKADFAKEADKINKYLSDNSGRIDDAYLTKLGAYMNQ</sequence>
<name>A0A5B8UT76_9SPHI</name>
<reference evidence="2 3" key="1">
    <citation type="journal article" date="2017" name="Curr. Microbiol.">
        <title>Mucilaginibacter ginsenosidivorans sp. nov., Isolated from Soil of Ginseng Field.</title>
        <authorList>
            <person name="Kim M.M."/>
            <person name="Siddiqi M.Z."/>
            <person name="Im W.T."/>
        </authorList>
    </citation>
    <scope>NUCLEOTIDE SEQUENCE [LARGE SCALE GENOMIC DNA]</scope>
    <source>
        <strain evidence="2 3">Gsoil 3017</strain>
    </source>
</reference>
<feature type="signal peptide" evidence="1">
    <location>
        <begin position="1"/>
        <end position="20"/>
    </location>
</feature>
<dbReference type="Proteomes" id="UP000321479">
    <property type="component" value="Chromosome"/>
</dbReference>
<dbReference type="SUPFAM" id="SSF49464">
    <property type="entry name" value="Carboxypeptidase regulatory domain-like"/>
    <property type="match status" value="1"/>
</dbReference>
<accession>A0A5B8UT76</accession>
<gene>
    <name evidence="2" type="ORF">FRZ54_02990</name>
</gene>
<keyword evidence="1" id="KW-0732">Signal</keyword>
<organism evidence="2 3">
    <name type="scientific">Mucilaginibacter ginsenosidivorans</name>
    <dbReference type="NCBI Taxonomy" id="398053"/>
    <lineage>
        <taxon>Bacteria</taxon>
        <taxon>Pseudomonadati</taxon>
        <taxon>Bacteroidota</taxon>
        <taxon>Sphingobacteriia</taxon>
        <taxon>Sphingobacteriales</taxon>
        <taxon>Sphingobacteriaceae</taxon>
        <taxon>Mucilaginibacter</taxon>
    </lineage>
</organism>
<dbReference type="EMBL" id="CP042436">
    <property type="protein sequence ID" value="QEC61591.1"/>
    <property type="molecule type" value="Genomic_DNA"/>
</dbReference>
<feature type="chain" id="PRO_5023089960" description="Carboxypeptidase-like regulatory domain-containing protein" evidence="1">
    <location>
        <begin position="21"/>
        <end position="323"/>
    </location>
</feature>
<dbReference type="RefSeq" id="WP_147030168.1">
    <property type="nucleotide sequence ID" value="NZ_CP042436.1"/>
</dbReference>
<dbReference type="InterPro" id="IPR008969">
    <property type="entry name" value="CarboxyPept-like_regulatory"/>
</dbReference>
<evidence type="ECO:0000256" key="1">
    <source>
        <dbReference type="SAM" id="SignalP"/>
    </source>
</evidence>
<dbReference type="AlphaFoldDB" id="A0A5B8UT76"/>
<keyword evidence="3" id="KW-1185">Reference proteome</keyword>
<dbReference type="OrthoDB" id="787919at2"/>